<feature type="signal peptide" evidence="6">
    <location>
        <begin position="1"/>
        <end position="20"/>
    </location>
</feature>
<evidence type="ECO:0000256" key="1">
    <source>
        <dbReference type="ARBA" id="ARBA00000971"/>
    </source>
</evidence>
<sequence length="315" mass="34712">MKLRKVTLFILILIVGFVSCKNDDDSGGVIIEERDRTEQQIVDNDSIVGYLQTHYYNKSQFDGNTNPKIKDLVITEITDEIISSDADSLLINAVETKTVNYADTDYEYYILRLNQGGSTDSPTFADNVIVTYEGFTLDNEIFDSAVTPLTFDLTSVIPAWRKVLPQFNTAESFVENGDGTVDYLNHGTGVMFVPSGLGYYSGATGSISSYSPLVFKFELYKMAQNDHDGDGVPSYLEDLNGDGEFIVNFEDLTVDTDDDTDGDGVPNYVDSDDDGDGILTINEDLNEDGDPTNDIGANNIPNYLDPEETASKNDN</sequence>
<evidence type="ECO:0000259" key="7">
    <source>
        <dbReference type="PROSITE" id="PS50059"/>
    </source>
</evidence>
<keyword evidence="6" id="KW-0732">Signal</keyword>
<evidence type="ECO:0000256" key="5">
    <source>
        <dbReference type="SAM" id="MobiDB-lite"/>
    </source>
</evidence>
<dbReference type="SUPFAM" id="SSF54534">
    <property type="entry name" value="FKBP-like"/>
    <property type="match status" value="1"/>
</dbReference>
<reference evidence="8 9" key="1">
    <citation type="submission" date="2022-01" db="EMBL/GenBank/DDBJ databases">
        <title>Draft genome sequence of Sabulilitoribacter multivorans KCTC 32326.</title>
        <authorList>
            <person name="Oh J.-S."/>
        </authorList>
    </citation>
    <scope>NUCLEOTIDE SEQUENCE [LARGE SCALE GENOMIC DNA]</scope>
    <source>
        <strain evidence="8 9">M-M16</strain>
    </source>
</reference>
<dbReference type="EC" id="5.2.1.8" evidence="2 4"/>
<evidence type="ECO:0000256" key="4">
    <source>
        <dbReference type="PROSITE-ProRule" id="PRU00277"/>
    </source>
</evidence>
<evidence type="ECO:0000256" key="2">
    <source>
        <dbReference type="ARBA" id="ARBA00013194"/>
    </source>
</evidence>
<proteinExistence type="predicted"/>
<evidence type="ECO:0000313" key="9">
    <source>
        <dbReference type="Proteomes" id="UP001200022"/>
    </source>
</evidence>
<accession>A0ABS9IMH1</accession>
<dbReference type="InterPro" id="IPR046357">
    <property type="entry name" value="PPIase_dom_sf"/>
</dbReference>
<evidence type="ECO:0000256" key="6">
    <source>
        <dbReference type="SAM" id="SignalP"/>
    </source>
</evidence>
<keyword evidence="4 8" id="KW-0413">Isomerase</keyword>
<dbReference type="PROSITE" id="PS50059">
    <property type="entry name" value="FKBP_PPIASE"/>
    <property type="match status" value="1"/>
</dbReference>
<dbReference type="Proteomes" id="UP001200022">
    <property type="component" value="Unassembled WGS sequence"/>
</dbReference>
<dbReference type="InterPro" id="IPR001179">
    <property type="entry name" value="PPIase_FKBP_dom"/>
</dbReference>
<evidence type="ECO:0000313" key="8">
    <source>
        <dbReference type="EMBL" id="MCF7561747.1"/>
    </source>
</evidence>
<organism evidence="8 9">
    <name type="scientific">Flaviramulus multivorans</name>
    <dbReference type="NCBI Taxonomy" id="1304750"/>
    <lineage>
        <taxon>Bacteria</taxon>
        <taxon>Pseudomonadati</taxon>
        <taxon>Bacteroidota</taxon>
        <taxon>Flavobacteriia</taxon>
        <taxon>Flavobacteriales</taxon>
        <taxon>Flavobacteriaceae</taxon>
        <taxon>Flaviramulus</taxon>
    </lineage>
</organism>
<dbReference type="Gene3D" id="3.10.50.40">
    <property type="match status" value="1"/>
</dbReference>
<comment type="caution">
    <text evidence="8">The sequence shown here is derived from an EMBL/GenBank/DDBJ whole genome shotgun (WGS) entry which is preliminary data.</text>
</comment>
<feature type="region of interest" description="Disordered" evidence="5">
    <location>
        <begin position="254"/>
        <end position="315"/>
    </location>
</feature>
<comment type="catalytic activity">
    <reaction evidence="1 4">
        <text>[protein]-peptidylproline (omega=180) = [protein]-peptidylproline (omega=0)</text>
        <dbReference type="Rhea" id="RHEA:16237"/>
        <dbReference type="Rhea" id="RHEA-COMP:10747"/>
        <dbReference type="Rhea" id="RHEA-COMP:10748"/>
        <dbReference type="ChEBI" id="CHEBI:83833"/>
        <dbReference type="ChEBI" id="CHEBI:83834"/>
        <dbReference type="EC" id="5.2.1.8"/>
    </reaction>
</comment>
<keyword evidence="9" id="KW-1185">Reference proteome</keyword>
<feature type="chain" id="PRO_5046073379" description="peptidylprolyl isomerase" evidence="6">
    <location>
        <begin position="21"/>
        <end position="315"/>
    </location>
</feature>
<dbReference type="EMBL" id="JAKKDV010000008">
    <property type="protein sequence ID" value="MCF7561747.1"/>
    <property type="molecule type" value="Genomic_DNA"/>
</dbReference>
<dbReference type="GO" id="GO:0016853">
    <property type="term" value="F:isomerase activity"/>
    <property type="evidence" value="ECO:0007669"/>
    <property type="project" value="UniProtKB-KW"/>
</dbReference>
<protein>
    <recommendedName>
        <fullName evidence="2 4">peptidylprolyl isomerase</fullName>
        <ecNumber evidence="2 4">5.2.1.8</ecNumber>
    </recommendedName>
</protein>
<dbReference type="PROSITE" id="PS51257">
    <property type="entry name" value="PROKAR_LIPOPROTEIN"/>
    <property type="match status" value="1"/>
</dbReference>
<dbReference type="RefSeq" id="WP_237232478.1">
    <property type="nucleotide sequence ID" value="NZ_JAKKDV010000008.1"/>
</dbReference>
<keyword evidence="3 4" id="KW-0697">Rotamase</keyword>
<gene>
    <name evidence="8" type="ORF">L3X39_13950</name>
</gene>
<feature type="domain" description="PPIase FKBP-type" evidence="7">
    <location>
        <begin position="125"/>
        <end position="223"/>
    </location>
</feature>
<evidence type="ECO:0000256" key="3">
    <source>
        <dbReference type="ARBA" id="ARBA00023110"/>
    </source>
</evidence>
<name>A0ABS9IMH1_9FLAO</name>